<proteinExistence type="predicted"/>
<accession>A0A3M4S3P6</accession>
<organism evidence="1 2">
    <name type="scientific">Pseudomonas syringae pv. primulae</name>
    <dbReference type="NCBI Taxonomy" id="251707"/>
    <lineage>
        <taxon>Bacteria</taxon>
        <taxon>Pseudomonadati</taxon>
        <taxon>Pseudomonadota</taxon>
        <taxon>Gammaproteobacteria</taxon>
        <taxon>Pseudomonadales</taxon>
        <taxon>Pseudomonadaceae</taxon>
        <taxon>Pseudomonas</taxon>
    </lineage>
</organism>
<dbReference type="AlphaFoldDB" id="A0A3M4S3P6"/>
<reference evidence="1 2" key="1">
    <citation type="submission" date="2018-08" db="EMBL/GenBank/DDBJ databases">
        <title>Recombination of ecologically and evolutionarily significant loci maintains genetic cohesion in the Pseudomonas syringae species complex.</title>
        <authorList>
            <person name="Dillon M."/>
            <person name="Thakur S."/>
            <person name="Almeida R.N.D."/>
            <person name="Weir B.S."/>
            <person name="Guttman D.S."/>
        </authorList>
    </citation>
    <scope>NUCLEOTIDE SEQUENCE [LARGE SCALE GENOMIC DNA]</scope>
    <source>
        <strain evidence="1 2">ICMP 8670</strain>
    </source>
</reference>
<dbReference type="Proteomes" id="UP000276615">
    <property type="component" value="Unassembled WGS sequence"/>
</dbReference>
<comment type="caution">
    <text evidence="1">The sequence shown here is derived from an EMBL/GenBank/DDBJ whole genome shotgun (WGS) entry which is preliminary data.</text>
</comment>
<dbReference type="RefSeq" id="WP_122283608.1">
    <property type="nucleotide sequence ID" value="NZ_RBRQ01000177.1"/>
</dbReference>
<gene>
    <name evidence="1" type="ORF">ALP92_01243</name>
</gene>
<name>A0A3M4S3P6_9PSED</name>
<evidence type="ECO:0000313" key="1">
    <source>
        <dbReference type="EMBL" id="RMR09511.1"/>
    </source>
</evidence>
<protein>
    <submittedName>
        <fullName evidence="1">Uncharacterized protein</fullName>
    </submittedName>
</protein>
<sequence>MISRFKWYTVRLPCSVGEALQKLEEGRYDPSQRTGFIVNAGERSFQFFWKTSIYATVIDSDGSSSREEIESVCSQKIQVLGEEQIFFRLEEPPRSSKELLNALDKIIGFGFSCEQVVVTDELIRNSIESFHSITLNTLKLSGAIRSIAAIARVEIASKEGIDQESIKNFGLSQSLIEAGTYSVRYKGSSGQVGFTRTGMCKISGELTARIKASIESNLINFKRCTFRQS</sequence>
<evidence type="ECO:0000313" key="2">
    <source>
        <dbReference type="Proteomes" id="UP000276615"/>
    </source>
</evidence>
<dbReference type="EMBL" id="RBRQ01000177">
    <property type="protein sequence ID" value="RMR09511.1"/>
    <property type="molecule type" value="Genomic_DNA"/>
</dbReference>